<feature type="domain" description="FAD dependent oxidoreductase" evidence="2">
    <location>
        <begin position="16"/>
        <end position="409"/>
    </location>
</feature>
<keyword evidence="1" id="KW-0560">Oxidoreductase</keyword>
<dbReference type="Proteomes" id="UP000636793">
    <property type="component" value="Unassembled WGS sequence"/>
</dbReference>
<dbReference type="PANTHER" id="PTHR13847">
    <property type="entry name" value="SARCOSINE DEHYDROGENASE-RELATED"/>
    <property type="match status" value="1"/>
</dbReference>
<evidence type="ECO:0000256" key="1">
    <source>
        <dbReference type="ARBA" id="ARBA00023002"/>
    </source>
</evidence>
<reference evidence="3" key="1">
    <citation type="journal article" date="2014" name="Int. J. Syst. Evol. Microbiol.">
        <title>Complete genome sequence of Corynebacterium casei LMG S-19264T (=DSM 44701T), isolated from a smear-ripened cheese.</title>
        <authorList>
            <consortium name="US DOE Joint Genome Institute (JGI-PGF)"/>
            <person name="Walter F."/>
            <person name="Albersmeier A."/>
            <person name="Kalinowski J."/>
            <person name="Ruckert C."/>
        </authorList>
    </citation>
    <scope>NUCLEOTIDE SEQUENCE</scope>
    <source>
        <strain evidence="3">CGMCC 1.15085</strain>
    </source>
</reference>
<evidence type="ECO:0000313" key="3">
    <source>
        <dbReference type="EMBL" id="GGB26470.1"/>
    </source>
</evidence>
<organism evidence="3 4">
    <name type="scientific">Flexivirga endophytica</name>
    <dbReference type="NCBI Taxonomy" id="1849103"/>
    <lineage>
        <taxon>Bacteria</taxon>
        <taxon>Bacillati</taxon>
        <taxon>Actinomycetota</taxon>
        <taxon>Actinomycetes</taxon>
        <taxon>Micrococcales</taxon>
        <taxon>Dermacoccaceae</taxon>
        <taxon>Flexivirga</taxon>
    </lineage>
</organism>
<dbReference type="SUPFAM" id="SSF54373">
    <property type="entry name" value="FAD-linked reductases, C-terminal domain"/>
    <property type="match status" value="1"/>
</dbReference>
<dbReference type="SUPFAM" id="SSF51905">
    <property type="entry name" value="FAD/NAD(P)-binding domain"/>
    <property type="match status" value="1"/>
</dbReference>
<evidence type="ECO:0000259" key="2">
    <source>
        <dbReference type="Pfam" id="PF01266"/>
    </source>
</evidence>
<dbReference type="PANTHER" id="PTHR13847:SF289">
    <property type="entry name" value="GLYCINE OXIDASE"/>
    <property type="match status" value="1"/>
</dbReference>
<dbReference type="RefSeq" id="WP_188836411.1">
    <property type="nucleotide sequence ID" value="NZ_BMHI01000002.1"/>
</dbReference>
<dbReference type="Gene3D" id="3.30.9.10">
    <property type="entry name" value="D-Amino Acid Oxidase, subunit A, domain 2"/>
    <property type="match status" value="1"/>
</dbReference>
<evidence type="ECO:0000313" key="4">
    <source>
        <dbReference type="Proteomes" id="UP000636793"/>
    </source>
</evidence>
<proteinExistence type="predicted"/>
<dbReference type="GO" id="GO:0016491">
    <property type="term" value="F:oxidoreductase activity"/>
    <property type="evidence" value="ECO:0007669"/>
    <property type="project" value="UniProtKB-KW"/>
</dbReference>
<dbReference type="AlphaFoldDB" id="A0A916T0F6"/>
<reference evidence="3" key="2">
    <citation type="submission" date="2020-09" db="EMBL/GenBank/DDBJ databases">
        <authorList>
            <person name="Sun Q."/>
            <person name="Zhou Y."/>
        </authorList>
    </citation>
    <scope>NUCLEOTIDE SEQUENCE</scope>
    <source>
        <strain evidence="3">CGMCC 1.15085</strain>
    </source>
</reference>
<gene>
    <name evidence="3" type="ORF">GCM10011492_15880</name>
</gene>
<sequence>MALEPLRPAKGQGTPRVVIVGAGIVGLSTAWHLQERGVEVTVVERSGVAAGSSWGNAGWVSPGLCVPLSDPSVIKYGLKALLDPDSPLYIPMKPDPKLAAFLLGFARRCTPGQWKRTMDKFVPVNRRAIEAFQFLEDHGVQAKSHEAPIMAAFRHAKDAAGLEHEIELIRAAGLDLEATEVDNATLRSELPIVSADVEKAIRLGGQRYINPPEYVHALADAVGARGGKIVIGSNARALRHGPGGVTVEMVSGDPISGDAVVIATGAWLPELAKDCGVKTPVRAGRGYSFSVSVTDPANRPVPCPVYFPFERIACTPLGDRLRVGGTMEFGGTEEPLHQERVEAIVKGGKPLLSGVDWDDRQDEWVGGRPVSVDGLPLVGPTKVPRVYSNGGHGMWGITLGPLSGQLLAEQMVTGVTPPELIPFDPTR</sequence>
<keyword evidence="4" id="KW-1185">Reference proteome</keyword>
<dbReference type="EMBL" id="BMHI01000002">
    <property type="protein sequence ID" value="GGB26470.1"/>
    <property type="molecule type" value="Genomic_DNA"/>
</dbReference>
<dbReference type="InterPro" id="IPR036188">
    <property type="entry name" value="FAD/NAD-bd_sf"/>
</dbReference>
<dbReference type="Gene3D" id="3.50.50.60">
    <property type="entry name" value="FAD/NAD(P)-binding domain"/>
    <property type="match status" value="2"/>
</dbReference>
<comment type="caution">
    <text evidence="3">The sequence shown here is derived from an EMBL/GenBank/DDBJ whole genome shotgun (WGS) entry which is preliminary data.</text>
</comment>
<dbReference type="Pfam" id="PF01266">
    <property type="entry name" value="DAO"/>
    <property type="match status" value="1"/>
</dbReference>
<dbReference type="GO" id="GO:0005737">
    <property type="term" value="C:cytoplasm"/>
    <property type="evidence" value="ECO:0007669"/>
    <property type="project" value="TreeGrafter"/>
</dbReference>
<protein>
    <submittedName>
        <fullName evidence="3">D-amino-acid dehydrogenase</fullName>
    </submittedName>
</protein>
<dbReference type="InterPro" id="IPR006076">
    <property type="entry name" value="FAD-dep_OxRdtase"/>
</dbReference>
<accession>A0A916T0F6</accession>
<name>A0A916T0F6_9MICO</name>